<reference evidence="1 2" key="1">
    <citation type="journal article" date="2015" name="ISME J.">
        <title>Draft Genome Sequence of Streptomyces incarnatus NRRL8089, which Produces the Nucleoside Antibiotic Sinefungin.</title>
        <authorList>
            <person name="Oshima K."/>
            <person name="Hattori M."/>
            <person name="Shimizu H."/>
            <person name="Fukuda K."/>
            <person name="Nemoto M."/>
            <person name="Inagaki K."/>
            <person name="Tamura T."/>
        </authorList>
    </citation>
    <scope>NUCLEOTIDE SEQUENCE [LARGE SCALE GENOMIC DNA]</scope>
    <source>
        <strain evidence="1 2">NRRL 8089</strain>
    </source>
</reference>
<name>A0ABN4G950_9ACTN</name>
<dbReference type="EMBL" id="CP011497">
    <property type="protein sequence ID" value="AKJ10390.1"/>
    <property type="molecule type" value="Genomic_DNA"/>
</dbReference>
<organism evidence="1 2">
    <name type="scientific">Streptomyces incarnatus</name>
    <dbReference type="NCBI Taxonomy" id="665007"/>
    <lineage>
        <taxon>Bacteria</taxon>
        <taxon>Bacillati</taxon>
        <taxon>Actinomycetota</taxon>
        <taxon>Actinomycetes</taxon>
        <taxon>Kitasatosporales</taxon>
        <taxon>Streptomycetaceae</taxon>
        <taxon>Streptomyces</taxon>
    </lineage>
</organism>
<keyword evidence="2" id="KW-1185">Reference proteome</keyword>
<proteinExistence type="predicted"/>
<evidence type="ECO:0000313" key="2">
    <source>
        <dbReference type="Proteomes" id="UP000035366"/>
    </source>
</evidence>
<evidence type="ECO:0000313" key="1">
    <source>
        <dbReference type="EMBL" id="AKJ10390.1"/>
    </source>
</evidence>
<dbReference type="Proteomes" id="UP000035366">
    <property type="component" value="Chromosome"/>
</dbReference>
<gene>
    <name evidence="1" type="ORF">ABB07_10270</name>
</gene>
<protein>
    <submittedName>
        <fullName evidence="1">Uncharacterized protein</fullName>
    </submittedName>
</protein>
<sequence>MVDGQVAVTSVIEQWESGTTLNNVAYSAHRLNPGSAKKEGAGYIVSGSMGVGHASCAKLQKEGHEIFTVIRKEHGTVGLSAMEEAITKFSDGVSASEQCGASHG</sequence>
<accession>A0ABN4G950</accession>